<gene>
    <name evidence="4" type="ORF">I8J30_26265</name>
</gene>
<keyword evidence="1 2" id="KW-0807">Transducer</keyword>
<dbReference type="InterPro" id="IPR004089">
    <property type="entry name" value="MCPsignal_dom"/>
</dbReference>
<proteinExistence type="predicted"/>
<dbReference type="CDD" id="cd01068">
    <property type="entry name" value="globin_sensor"/>
    <property type="match status" value="1"/>
</dbReference>
<organism evidence="4 5">
    <name type="scientific">Paenibacillus lignilyticus</name>
    <dbReference type="NCBI Taxonomy" id="1172615"/>
    <lineage>
        <taxon>Bacteria</taxon>
        <taxon>Bacillati</taxon>
        <taxon>Bacillota</taxon>
        <taxon>Bacilli</taxon>
        <taxon>Bacillales</taxon>
        <taxon>Paenibacillaceae</taxon>
        <taxon>Paenibacillus</taxon>
    </lineage>
</organism>
<dbReference type="SUPFAM" id="SSF58104">
    <property type="entry name" value="Methyl-accepting chemotaxis protein (MCP) signaling domain"/>
    <property type="match status" value="1"/>
</dbReference>
<evidence type="ECO:0000256" key="2">
    <source>
        <dbReference type="PROSITE-ProRule" id="PRU00284"/>
    </source>
</evidence>
<dbReference type="PROSITE" id="PS50111">
    <property type="entry name" value="CHEMOTAXIS_TRANSDUC_2"/>
    <property type="match status" value="1"/>
</dbReference>
<evidence type="ECO:0000256" key="1">
    <source>
        <dbReference type="ARBA" id="ARBA00023224"/>
    </source>
</evidence>
<dbReference type="Pfam" id="PF11563">
    <property type="entry name" value="Protoglobin"/>
    <property type="match status" value="1"/>
</dbReference>
<keyword evidence="5" id="KW-1185">Reference proteome</keyword>
<dbReference type="InterPro" id="IPR044398">
    <property type="entry name" value="Globin-sensor_dom"/>
</dbReference>
<dbReference type="InterPro" id="IPR009050">
    <property type="entry name" value="Globin-like_sf"/>
</dbReference>
<accession>A0ABS5CK24</accession>
<dbReference type="SUPFAM" id="SSF46458">
    <property type="entry name" value="Globin-like"/>
    <property type="match status" value="1"/>
</dbReference>
<dbReference type="PANTHER" id="PTHR32089:SF112">
    <property type="entry name" value="LYSOZYME-LIKE PROTEIN-RELATED"/>
    <property type="match status" value="1"/>
</dbReference>
<dbReference type="PANTHER" id="PTHR32089">
    <property type="entry name" value="METHYL-ACCEPTING CHEMOTAXIS PROTEIN MCPB"/>
    <property type="match status" value="1"/>
</dbReference>
<dbReference type="Gene3D" id="1.10.490.10">
    <property type="entry name" value="Globins"/>
    <property type="match status" value="1"/>
</dbReference>
<name>A0ABS5CK24_9BACL</name>
<dbReference type="InterPro" id="IPR039379">
    <property type="entry name" value="Protoglobin_sensor_dom"/>
</dbReference>
<reference evidence="4 5" key="1">
    <citation type="submission" date="2021-04" db="EMBL/GenBank/DDBJ databases">
        <title>Paenibacillus sp. DLE-14 whole genome sequence.</title>
        <authorList>
            <person name="Ham Y.J."/>
        </authorList>
    </citation>
    <scope>NUCLEOTIDE SEQUENCE [LARGE SCALE GENOMIC DNA]</scope>
    <source>
        <strain evidence="4 5">DLE-14</strain>
    </source>
</reference>
<comment type="caution">
    <text evidence="4">The sequence shown here is derived from an EMBL/GenBank/DDBJ whole genome shotgun (WGS) entry which is preliminary data.</text>
</comment>
<feature type="domain" description="Methyl-accepting transducer" evidence="3">
    <location>
        <begin position="171"/>
        <end position="334"/>
    </location>
</feature>
<sequence length="334" mass="37383">MIKVSPERRKQIDYIGISEDDLQLLQSQAGIFKQITKSVVDELYDRVLTQPELVEIINKHSTVDRLKGTQIWYFQSMTEGRIDEEFIKRRLFIGNVHSRIGLTTTWYLGTYMLYLDIATKHLQAAAPEQWTAIIFALSKMFNFDSQLVLEAYEMDEKAIIQRMADDRQQMLRKISSAVQELASMMVELGSSTQSVAASASFTATLQEKAHRNVEVLQAEVKEIHLMGAMIREISDQTHLLGLNAAIEAARAGDSGRGFEVVANEIRKLASHSKESLKTIQEKLSIIGRILGEVQSGSDETVKIARDQAASSQELAAFVTMIESVTAELDALNNA</sequence>
<dbReference type="Proteomes" id="UP000673394">
    <property type="component" value="Unassembled WGS sequence"/>
</dbReference>
<dbReference type="Gene3D" id="1.10.287.950">
    <property type="entry name" value="Methyl-accepting chemotaxis protein"/>
    <property type="match status" value="1"/>
</dbReference>
<evidence type="ECO:0000313" key="5">
    <source>
        <dbReference type="Proteomes" id="UP000673394"/>
    </source>
</evidence>
<dbReference type="SMART" id="SM00283">
    <property type="entry name" value="MA"/>
    <property type="match status" value="1"/>
</dbReference>
<dbReference type="Pfam" id="PF00015">
    <property type="entry name" value="MCPsignal"/>
    <property type="match status" value="1"/>
</dbReference>
<evidence type="ECO:0000313" key="4">
    <source>
        <dbReference type="EMBL" id="MBP3966214.1"/>
    </source>
</evidence>
<protein>
    <submittedName>
        <fullName evidence="4">Globin-coupled sensor protein</fullName>
    </submittedName>
</protein>
<evidence type="ECO:0000259" key="3">
    <source>
        <dbReference type="PROSITE" id="PS50111"/>
    </source>
</evidence>
<dbReference type="EMBL" id="JAGKSP010000016">
    <property type="protein sequence ID" value="MBP3966214.1"/>
    <property type="molecule type" value="Genomic_DNA"/>
</dbReference>
<dbReference type="InterPro" id="IPR012292">
    <property type="entry name" value="Globin/Proto"/>
</dbReference>